<feature type="region of interest" description="Disordered" evidence="1">
    <location>
        <begin position="228"/>
        <end position="249"/>
    </location>
</feature>
<gene>
    <name evidence="3" type="ORF">ABUK86_31125</name>
</gene>
<dbReference type="InterPro" id="IPR029063">
    <property type="entry name" value="SAM-dependent_MTases_sf"/>
</dbReference>
<organism evidence="3 4">
    <name type="scientific">Nocardiopsis tropica</name>
    <dbReference type="NCBI Taxonomy" id="109330"/>
    <lineage>
        <taxon>Bacteria</taxon>
        <taxon>Bacillati</taxon>
        <taxon>Actinomycetota</taxon>
        <taxon>Actinomycetes</taxon>
        <taxon>Streptosporangiales</taxon>
        <taxon>Nocardiopsidaceae</taxon>
        <taxon>Nocardiopsis</taxon>
    </lineage>
</organism>
<dbReference type="Proteomes" id="UP001432401">
    <property type="component" value="Unassembled WGS sequence"/>
</dbReference>
<reference evidence="3 4" key="1">
    <citation type="submission" date="2024-06" db="EMBL/GenBank/DDBJ databases">
        <authorList>
            <person name="Bataeva Y.V."/>
            <person name="Grigorian L.N."/>
            <person name="Solomentsev V.I."/>
        </authorList>
    </citation>
    <scope>NUCLEOTIDE SEQUENCE [LARGE SCALE GENOMIC DNA]</scope>
    <source>
        <strain evidence="4">SCPM-O-B-12605 (RCAM04882)</strain>
    </source>
</reference>
<dbReference type="EC" id="2.1.-.-" evidence="3"/>
<evidence type="ECO:0000313" key="3">
    <source>
        <dbReference type="EMBL" id="MES0838255.1"/>
    </source>
</evidence>
<sequence length="265" mass="28366">MDTIVYNDYDVAADSYDRMARDHNLTDLLATCRRALRHHGTPGRRLLDLGCGTGKGAIPLAEDGFEVTGVDSSARMLEVARAKPGAERVRFVVGDARDLPPLGPFDAVLSTGAVLNYLADEDELAAAFRSTARVLAPGGLFVFDMMDLAGAETLVRAPRVFEHDGGLSVFRAERSTSGTEAVDLRIDYFAREEGGMWRRTTSGHALTIFSPARVESLLAAAGLRVEAHHMPGPDSATTDRGEPGHPPETMMIVARKDGASTGSPS</sequence>
<dbReference type="PANTHER" id="PTHR43464:SF83">
    <property type="entry name" value="MALONYL-[ACYL-CARRIER PROTEIN] O-METHYLTRANSFERASE"/>
    <property type="match status" value="1"/>
</dbReference>
<dbReference type="EMBL" id="JBEQNB010000026">
    <property type="protein sequence ID" value="MES0838255.1"/>
    <property type="molecule type" value="Genomic_DNA"/>
</dbReference>
<dbReference type="Gene3D" id="2.20.130.10">
    <property type="entry name" value="CAC2371-like domains"/>
    <property type="match status" value="1"/>
</dbReference>
<evidence type="ECO:0000313" key="4">
    <source>
        <dbReference type="Proteomes" id="UP001432401"/>
    </source>
</evidence>
<name>A0ABV2A4G8_9ACTN</name>
<feature type="compositionally biased region" description="Basic and acidic residues" evidence="1">
    <location>
        <begin position="228"/>
        <end position="245"/>
    </location>
</feature>
<proteinExistence type="predicted"/>
<evidence type="ECO:0000259" key="2">
    <source>
        <dbReference type="Pfam" id="PF13649"/>
    </source>
</evidence>
<dbReference type="GO" id="GO:0032259">
    <property type="term" value="P:methylation"/>
    <property type="evidence" value="ECO:0007669"/>
    <property type="project" value="UniProtKB-KW"/>
</dbReference>
<dbReference type="PANTHER" id="PTHR43464">
    <property type="entry name" value="METHYLTRANSFERASE"/>
    <property type="match status" value="1"/>
</dbReference>
<dbReference type="CDD" id="cd02440">
    <property type="entry name" value="AdoMet_MTases"/>
    <property type="match status" value="1"/>
</dbReference>
<dbReference type="InterPro" id="IPR041698">
    <property type="entry name" value="Methyltransf_25"/>
</dbReference>
<dbReference type="SUPFAM" id="SSF53335">
    <property type="entry name" value="S-adenosyl-L-methionine-dependent methyltransferases"/>
    <property type="match status" value="1"/>
</dbReference>
<keyword evidence="3" id="KW-0808">Transferase</keyword>
<protein>
    <submittedName>
        <fullName evidence="3">Class I SAM-dependent methyltransferase</fullName>
        <ecNumber evidence="3">2.1.-.-</ecNumber>
    </submittedName>
</protein>
<dbReference type="GO" id="GO:0008168">
    <property type="term" value="F:methyltransferase activity"/>
    <property type="evidence" value="ECO:0007669"/>
    <property type="project" value="UniProtKB-KW"/>
</dbReference>
<dbReference type="Gene3D" id="3.40.50.150">
    <property type="entry name" value="Vaccinia Virus protein VP39"/>
    <property type="match status" value="1"/>
</dbReference>
<keyword evidence="4" id="KW-1185">Reference proteome</keyword>
<evidence type="ECO:0000256" key="1">
    <source>
        <dbReference type="SAM" id="MobiDB-lite"/>
    </source>
</evidence>
<comment type="caution">
    <text evidence="3">The sequence shown here is derived from an EMBL/GenBank/DDBJ whole genome shotgun (WGS) entry which is preliminary data.</text>
</comment>
<dbReference type="Pfam" id="PF13649">
    <property type="entry name" value="Methyltransf_25"/>
    <property type="match status" value="1"/>
</dbReference>
<accession>A0ABV2A4G8</accession>
<dbReference type="RefSeq" id="WP_352987032.1">
    <property type="nucleotide sequence ID" value="NZ_JBEQNA010000015.1"/>
</dbReference>
<keyword evidence="3" id="KW-0489">Methyltransferase</keyword>
<feature type="domain" description="Methyltransferase" evidence="2">
    <location>
        <begin position="47"/>
        <end position="139"/>
    </location>
</feature>